<sequence length="343" mass="39222">MSTVELTRDVMKNIRTSKSTIAETLSQHTKPQGWISNDSWLDAFHKDNSGSQVERINEIKESFSKYTSDKESLKSLFPGLYSSFQAELEKLGDSNGGSLKELVSKITKLNMSLRQTIVEQMFDNIEYFNQKDEETNEVKPELSSESQNFVKLLNEIGSTDANQPQDAKIKELVQVYTDLPTPRFTNLSPEVISKFASIIQDNVNMTECFKVAGAVMKDIQETKYKLTSAHMYIWTNDLVKKSICNDDKTRSVQESISSLKETLAPWKSELDIHVYNQILMYCLQSGYIADFEALIKEIQSKHETLTPNRSTIMWMSIYAAYNNNLNGFLNILLDFRIKPNSDH</sequence>
<comment type="caution">
    <text evidence="1">The sequence shown here is derived from an EMBL/GenBank/DDBJ whole genome shotgun (WGS) entry which is preliminary data.</text>
</comment>
<keyword evidence="2" id="KW-1185">Reference proteome</keyword>
<proteinExistence type="predicted"/>
<evidence type="ECO:0000313" key="1">
    <source>
        <dbReference type="EMBL" id="GME87810.1"/>
    </source>
</evidence>
<dbReference type="EMBL" id="BSXS01007200">
    <property type="protein sequence ID" value="GME87810.1"/>
    <property type="molecule type" value="Genomic_DNA"/>
</dbReference>
<evidence type="ECO:0000313" key="2">
    <source>
        <dbReference type="Proteomes" id="UP001165064"/>
    </source>
</evidence>
<organism evidence="1 2">
    <name type="scientific">Ambrosiozyma monospora</name>
    <name type="common">Yeast</name>
    <name type="synonym">Endomycopsis monosporus</name>
    <dbReference type="NCBI Taxonomy" id="43982"/>
    <lineage>
        <taxon>Eukaryota</taxon>
        <taxon>Fungi</taxon>
        <taxon>Dikarya</taxon>
        <taxon>Ascomycota</taxon>
        <taxon>Saccharomycotina</taxon>
        <taxon>Pichiomycetes</taxon>
        <taxon>Pichiales</taxon>
        <taxon>Pichiaceae</taxon>
        <taxon>Ambrosiozyma</taxon>
    </lineage>
</organism>
<name>A0ACB5TGB9_AMBMO</name>
<gene>
    <name evidence="1" type="ORF">Amon02_000826100</name>
</gene>
<dbReference type="Proteomes" id="UP001165064">
    <property type="component" value="Unassembled WGS sequence"/>
</dbReference>
<reference evidence="1" key="1">
    <citation type="submission" date="2023-04" db="EMBL/GenBank/DDBJ databases">
        <title>Ambrosiozyma monospora NBRC 10751.</title>
        <authorList>
            <person name="Ichikawa N."/>
            <person name="Sato H."/>
            <person name="Tonouchi N."/>
        </authorList>
    </citation>
    <scope>NUCLEOTIDE SEQUENCE</scope>
    <source>
        <strain evidence="1">NBRC 10751</strain>
    </source>
</reference>
<protein>
    <submittedName>
        <fullName evidence="1">Unnamed protein product</fullName>
    </submittedName>
</protein>
<accession>A0ACB5TGB9</accession>